<comment type="caution">
    <text evidence="2">The sequence shown here is derived from an EMBL/GenBank/DDBJ whole genome shotgun (WGS) entry which is preliminary data.</text>
</comment>
<dbReference type="InterPro" id="IPR017927">
    <property type="entry name" value="FAD-bd_FR_type"/>
</dbReference>
<dbReference type="EMBL" id="AZXY01000004">
    <property type="protein sequence ID" value="KSZ59041.1"/>
    <property type="molecule type" value="Genomic_DNA"/>
</dbReference>
<name>A0A0V9UM12_9NOCA</name>
<organism evidence="2 3">
    <name type="scientific">Rhodococcus pyridinivorans KG-16</name>
    <dbReference type="NCBI Taxonomy" id="1441730"/>
    <lineage>
        <taxon>Bacteria</taxon>
        <taxon>Bacillati</taxon>
        <taxon>Actinomycetota</taxon>
        <taxon>Actinomycetes</taxon>
        <taxon>Mycobacteriales</taxon>
        <taxon>Nocardiaceae</taxon>
        <taxon>Rhodococcus</taxon>
    </lineage>
</organism>
<reference evidence="2 3" key="2">
    <citation type="journal article" date="2016" name="Genome Announc.">
        <title>Draft Genome Sequence of a Versatile Hydrocarbon-Degrading Bacterium, Rhodococcus pyridinivorans Strain KG-16, Collected from Oil Fields in India.</title>
        <authorList>
            <person name="Aggarwal R.K."/>
            <person name="Dawar C."/>
            <person name="Phanindranath R."/>
            <person name="Mutnuri L."/>
            <person name="Dayal A.M."/>
        </authorList>
    </citation>
    <scope>NUCLEOTIDE SEQUENCE [LARGE SCALE GENOMIC DNA]</scope>
    <source>
        <strain evidence="2 3">KG-16</strain>
    </source>
</reference>
<sequence>MPVTTPPTRVSLPIVLRRLTVLRAVDVTPRMRRITLGGEQLGAFRSGDYDAPAFTTEGADDYVKIFLPEPGSDTPALPEQHDGHLHWPRKPAPVARAYTVRRFDPVAGELDLDFVLHGHGPAGNWARTAEPGSVLHLAGPKVAIIPPQGADWWLLAGDETALPALGRFVETFGGTVPMHVFALVDGPQEEQSDLAGVTWVHRRPGVSDATVLAEAVESGAPRGGEGWMWIAGEASIVKELRAVSKRLGIAKPMLDASGYWRSPESDRPLARLRLLREQAVETLEARRRGTT</sequence>
<dbReference type="PANTHER" id="PTHR30157:SF0">
    <property type="entry name" value="NADPH-DEPENDENT FERRIC-CHELATE REDUCTASE"/>
    <property type="match status" value="1"/>
</dbReference>
<evidence type="ECO:0000313" key="3">
    <source>
        <dbReference type="Proteomes" id="UP000053060"/>
    </source>
</evidence>
<evidence type="ECO:0000259" key="1">
    <source>
        <dbReference type="PROSITE" id="PS51384"/>
    </source>
</evidence>
<dbReference type="Proteomes" id="UP000053060">
    <property type="component" value="Unassembled WGS sequence"/>
</dbReference>
<dbReference type="Pfam" id="PF08021">
    <property type="entry name" value="FAD_binding_9"/>
    <property type="match status" value="1"/>
</dbReference>
<dbReference type="InterPro" id="IPR017938">
    <property type="entry name" value="Riboflavin_synthase-like_b-brl"/>
</dbReference>
<dbReference type="InterPro" id="IPR039374">
    <property type="entry name" value="SIP_fam"/>
</dbReference>
<dbReference type="Gene3D" id="3.40.50.80">
    <property type="entry name" value="Nucleotide-binding domain of ferredoxin-NADP reductase (FNR) module"/>
    <property type="match status" value="1"/>
</dbReference>
<dbReference type="PROSITE" id="PS51384">
    <property type="entry name" value="FAD_FR"/>
    <property type="match status" value="1"/>
</dbReference>
<dbReference type="InterPro" id="IPR013113">
    <property type="entry name" value="SIP_FAD-bd"/>
</dbReference>
<evidence type="ECO:0000313" key="2">
    <source>
        <dbReference type="EMBL" id="KSZ59041.1"/>
    </source>
</evidence>
<dbReference type="PANTHER" id="PTHR30157">
    <property type="entry name" value="FERRIC REDUCTASE, NADPH-DEPENDENT"/>
    <property type="match status" value="1"/>
</dbReference>
<dbReference type="SUPFAM" id="SSF63380">
    <property type="entry name" value="Riboflavin synthase domain-like"/>
    <property type="match status" value="1"/>
</dbReference>
<accession>A0A0V9UM12</accession>
<dbReference type="PATRIC" id="fig|1441730.3.peg.2216"/>
<proteinExistence type="predicted"/>
<dbReference type="Gene3D" id="2.40.30.10">
    <property type="entry name" value="Translation factors"/>
    <property type="match status" value="1"/>
</dbReference>
<dbReference type="InterPro" id="IPR007037">
    <property type="entry name" value="SIP_rossman_dom"/>
</dbReference>
<feature type="domain" description="FAD-binding FR-type" evidence="1">
    <location>
        <begin position="14"/>
        <end position="147"/>
    </location>
</feature>
<dbReference type="Pfam" id="PF04954">
    <property type="entry name" value="SIP"/>
    <property type="match status" value="1"/>
</dbReference>
<reference evidence="3" key="1">
    <citation type="submission" date="2015-01" db="EMBL/GenBank/DDBJ databases">
        <title>Draft genome sequence of Rhodococcus pyridinivorans strain KG-16, a hydrocarbon-degrading bacterium.</title>
        <authorList>
            <person name="Aggarwal R.K."/>
            <person name="Dawar C."/>
        </authorList>
    </citation>
    <scope>NUCLEOTIDE SEQUENCE [LARGE SCALE GENOMIC DNA]</scope>
    <source>
        <strain evidence="3">KG-16</strain>
    </source>
</reference>
<dbReference type="InterPro" id="IPR039261">
    <property type="entry name" value="FNR_nucleotide-bd"/>
</dbReference>
<dbReference type="RefSeq" id="WP_060651816.1">
    <property type="nucleotide sequence ID" value="NZ_AZXY01000004.1"/>
</dbReference>
<gene>
    <name evidence="2" type="ORF">Z045_10640</name>
</gene>
<dbReference type="AlphaFoldDB" id="A0A0V9UM12"/>
<dbReference type="GO" id="GO:0016491">
    <property type="term" value="F:oxidoreductase activity"/>
    <property type="evidence" value="ECO:0007669"/>
    <property type="project" value="InterPro"/>
</dbReference>
<dbReference type="CDD" id="cd06193">
    <property type="entry name" value="siderophore_interacting"/>
    <property type="match status" value="1"/>
</dbReference>
<protein>
    <submittedName>
        <fullName evidence="2">Fe-utilization protein</fullName>
    </submittedName>
</protein>